<dbReference type="GO" id="GO:0008677">
    <property type="term" value="F:2-dehydropantoate 2-reductase activity"/>
    <property type="evidence" value="ECO:0007669"/>
    <property type="project" value="InterPro"/>
</dbReference>
<evidence type="ECO:0000259" key="4">
    <source>
        <dbReference type="Pfam" id="PF02558"/>
    </source>
</evidence>
<reference evidence="6" key="1">
    <citation type="submission" date="2018-05" db="EMBL/GenBank/DDBJ databases">
        <authorList>
            <person name="Lanie J.A."/>
            <person name="Ng W.-L."/>
            <person name="Kazmierczak K.M."/>
            <person name="Andrzejewski T.M."/>
            <person name="Davidsen T.M."/>
            <person name="Wayne K.J."/>
            <person name="Tettelin H."/>
            <person name="Glass J.I."/>
            <person name="Rusch D."/>
            <person name="Podicherti R."/>
            <person name="Tsui H.-C.T."/>
            <person name="Winkler M.E."/>
        </authorList>
    </citation>
    <scope>NUCLEOTIDE SEQUENCE</scope>
</reference>
<feature type="domain" description="Ketopantoate reductase N-terminal" evidence="4">
    <location>
        <begin position="8"/>
        <end position="155"/>
    </location>
</feature>
<dbReference type="InterPro" id="IPR003710">
    <property type="entry name" value="ApbA"/>
</dbReference>
<evidence type="ECO:0000256" key="3">
    <source>
        <dbReference type="ARBA" id="ARBA00023002"/>
    </source>
</evidence>
<dbReference type="Gene3D" id="1.10.1040.10">
    <property type="entry name" value="N-(1-d-carboxylethyl)-l-norvaline Dehydrogenase, domain 2"/>
    <property type="match status" value="1"/>
</dbReference>
<accession>A0A381NTD5</accession>
<gene>
    <name evidence="6" type="ORF">METZ01_LOCUS10729</name>
</gene>
<sequence length="315" mass="33537">MKKKNTDIAIVGAGGMGALFGSILSENGLDVVLIDPNREHVESIESNGLKIEGFGGNRTVRIPATSDASELESANLLFFQCKAHGTRDASRSIRHLLHENSVCISFQNGLGNEEVIAEEVGADKVLGGLTAMAGLLLGPGRIRDFSRVPSYIGEMHGGPSERVASIAEKLTCSGLETHTSEDIFHEIWKKLLGNISMSAVSGLTNLTSATIMSIPELKPVCLQAMEEAFKVAVASGISLDREAVLRGMELISQSGGTGDNKSSLCVDLLNHRETEVDSIYGGVIKLAEEKGIGTPTLKVLHALVKGVEQNFTRDI</sequence>
<keyword evidence="3" id="KW-0560">Oxidoreductase</keyword>
<dbReference type="PANTHER" id="PTHR21708:SF26">
    <property type="entry name" value="2-DEHYDROPANTOATE 2-REDUCTASE"/>
    <property type="match status" value="1"/>
</dbReference>
<comment type="similarity">
    <text evidence="1">Belongs to the ketopantoate reductase family.</text>
</comment>
<dbReference type="AlphaFoldDB" id="A0A381NTD5"/>
<dbReference type="InterPro" id="IPR008927">
    <property type="entry name" value="6-PGluconate_DH-like_C_sf"/>
</dbReference>
<evidence type="ECO:0000256" key="1">
    <source>
        <dbReference type="ARBA" id="ARBA00007870"/>
    </source>
</evidence>
<dbReference type="GO" id="GO:0005737">
    <property type="term" value="C:cytoplasm"/>
    <property type="evidence" value="ECO:0007669"/>
    <property type="project" value="TreeGrafter"/>
</dbReference>
<dbReference type="Pfam" id="PF08546">
    <property type="entry name" value="ApbA_C"/>
    <property type="match status" value="1"/>
</dbReference>
<evidence type="ECO:0000256" key="2">
    <source>
        <dbReference type="ARBA" id="ARBA00022857"/>
    </source>
</evidence>
<dbReference type="NCBIfam" id="TIGR00745">
    <property type="entry name" value="apbA_panE"/>
    <property type="match status" value="1"/>
</dbReference>
<name>A0A381NTD5_9ZZZZ</name>
<proteinExistence type="inferred from homology"/>
<dbReference type="GO" id="GO:0015940">
    <property type="term" value="P:pantothenate biosynthetic process"/>
    <property type="evidence" value="ECO:0007669"/>
    <property type="project" value="InterPro"/>
</dbReference>
<dbReference type="SUPFAM" id="SSF51735">
    <property type="entry name" value="NAD(P)-binding Rossmann-fold domains"/>
    <property type="match status" value="1"/>
</dbReference>
<evidence type="ECO:0008006" key="7">
    <source>
        <dbReference type="Google" id="ProtNLM"/>
    </source>
</evidence>
<evidence type="ECO:0000259" key="5">
    <source>
        <dbReference type="Pfam" id="PF08546"/>
    </source>
</evidence>
<dbReference type="SUPFAM" id="SSF48179">
    <property type="entry name" value="6-phosphogluconate dehydrogenase C-terminal domain-like"/>
    <property type="match status" value="1"/>
</dbReference>
<dbReference type="InterPro" id="IPR036291">
    <property type="entry name" value="NAD(P)-bd_dom_sf"/>
</dbReference>
<dbReference type="InterPro" id="IPR013332">
    <property type="entry name" value="KPR_N"/>
</dbReference>
<dbReference type="EMBL" id="UINC01000585">
    <property type="protein sequence ID" value="SUZ57875.1"/>
    <property type="molecule type" value="Genomic_DNA"/>
</dbReference>
<dbReference type="Pfam" id="PF02558">
    <property type="entry name" value="ApbA"/>
    <property type="match status" value="1"/>
</dbReference>
<evidence type="ECO:0000313" key="6">
    <source>
        <dbReference type="EMBL" id="SUZ57875.1"/>
    </source>
</evidence>
<feature type="domain" description="Ketopantoate reductase C-terminal" evidence="5">
    <location>
        <begin position="182"/>
        <end position="308"/>
    </location>
</feature>
<dbReference type="InterPro" id="IPR013752">
    <property type="entry name" value="KPA_reductase"/>
</dbReference>
<organism evidence="6">
    <name type="scientific">marine metagenome</name>
    <dbReference type="NCBI Taxonomy" id="408172"/>
    <lineage>
        <taxon>unclassified sequences</taxon>
        <taxon>metagenomes</taxon>
        <taxon>ecological metagenomes</taxon>
    </lineage>
</organism>
<dbReference type="Gene3D" id="3.40.50.720">
    <property type="entry name" value="NAD(P)-binding Rossmann-like Domain"/>
    <property type="match status" value="1"/>
</dbReference>
<dbReference type="InterPro" id="IPR051402">
    <property type="entry name" value="KPR-Related"/>
</dbReference>
<dbReference type="FunFam" id="1.10.1040.10:FF:000017">
    <property type="entry name" value="2-dehydropantoate 2-reductase"/>
    <property type="match status" value="1"/>
</dbReference>
<protein>
    <recommendedName>
        <fullName evidence="7">2-dehydropantoate 2-reductase</fullName>
    </recommendedName>
</protein>
<dbReference type="InterPro" id="IPR013328">
    <property type="entry name" value="6PGD_dom2"/>
</dbReference>
<dbReference type="PANTHER" id="PTHR21708">
    <property type="entry name" value="PROBABLE 2-DEHYDROPANTOATE 2-REDUCTASE"/>
    <property type="match status" value="1"/>
</dbReference>
<keyword evidence="2" id="KW-0521">NADP</keyword>